<evidence type="ECO:0000313" key="6">
    <source>
        <dbReference type="EMBL" id="KAG6518371.1"/>
    </source>
</evidence>
<protein>
    <submittedName>
        <fullName evidence="6">Uncharacterized protein</fullName>
    </submittedName>
</protein>
<keyword evidence="4" id="KW-1133">Transmembrane helix</keyword>
<sequence>MELRRFKAPGNPFMEEFFKDFQSIHHQQLQMLDKMQMRKNKLDKKLKSIKARRKLIVEVFHRYVLPMRVFTSIQENAPVSGISLQLIINLTAA</sequence>
<comment type="subcellular location">
    <subcellularLocation>
        <location evidence="1">Membrane</location>
    </subcellularLocation>
</comment>
<evidence type="ECO:0000256" key="4">
    <source>
        <dbReference type="ARBA" id="ARBA00022989"/>
    </source>
</evidence>
<dbReference type="PANTHER" id="PTHR31113">
    <property type="entry name" value="UPF0496 PROTEIN 3-RELATED"/>
    <property type="match status" value="1"/>
</dbReference>
<proteinExistence type="inferred from homology"/>
<name>A0A8J5L8V4_ZINOF</name>
<evidence type="ECO:0000313" key="7">
    <source>
        <dbReference type="Proteomes" id="UP000734854"/>
    </source>
</evidence>
<dbReference type="GO" id="GO:0016020">
    <property type="term" value="C:membrane"/>
    <property type="evidence" value="ECO:0007669"/>
    <property type="project" value="UniProtKB-SubCell"/>
</dbReference>
<comment type="similarity">
    <text evidence="2">Belongs to the UPF0496 family.</text>
</comment>
<evidence type="ECO:0000256" key="3">
    <source>
        <dbReference type="ARBA" id="ARBA00022692"/>
    </source>
</evidence>
<dbReference type="AlphaFoldDB" id="A0A8J5L8V4"/>
<reference evidence="6 7" key="1">
    <citation type="submission" date="2020-08" db="EMBL/GenBank/DDBJ databases">
        <title>Plant Genome Project.</title>
        <authorList>
            <person name="Zhang R.-G."/>
        </authorList>
    </citation>
    <scope>NUCLEOTIDE SEQUENCE [LARGE SCALE GENOMIC DNA]</scope>
    <source>
        <tissue evidence="6">Rhizome</tissue>
    </source>
</reference>
<organism evidence="6 7">
    <name type="scientific">Zingiber officinale</name>
    <name type="common">Ginger</name>
    <name type="synonym">Amomum zingiber</name>
    <dbReference type="NCBI Taxonomy" id="94328"/>
    <lineage>
        <taxon>Eukaryota</taxon>
        <taxon>Viridiplantae</taxon>
        <taxon>Streptophyta</taxon>
        <taxon>Embryophyta</taxon>
        <taxon>Tracheophyta</taxon>
        <taxon>Spermatophyta</taxon>
        <taxon>Magnoliopsida</taxon>
        <taxon>Liliopsida</taxon>
        <taxon>Zingiberales</taxon>
        <taxon>Zingiberaceae</taxon>
        <taxon>Zingiber</taxon>
    </lineage>
</organism>
<dbReference type="Pfam" id="PF05055">
    <property type="entry name" value="DUF677"/>
    <property type="match status" value="1"/>
</dbReference>
<dbReference type="EMBL" id="JACMSC010000006">
    <property type="protein sequence ID" value="KAG6518371.1"/>
    <property type="molecule type" value="Genomic_DNA"/>
</dbReference>
<accession>A0A8J5L8V4</accession>
<keyword evidence="3" id="KW-0812">Transmembrane</keyword>
<evidence type="ECO:0000256" key="5">
    <source>
        <dbReference type="ARBA" id="ARBA00023136"/>
    </source>
</evidence>
<evidence type="ECO:0000256" key="2">
    <source>
        <dbReference type="ARBA" id="ARBA00009074"/>
    </source>
</evidence>
<evidence type="ECO:0000256" key="1">
    <source>
        <dbReference type="ARBA" id="ARBA00004370"/>
    </source>
</evidence>
<comment type="caution">
    <text evidence="6">The sequence shown here is derived from an EMBL/GenBank/DDBJ whole genome shotgun (WGS) entry which is preliminary data.</text>
</comment>
<dbReference type="PANTHER" id="PTHR31113:SF3">
    <property type="entry name" value="UPF0496 PROTEIN 1"/>
    <property type="match status" value="1"/>
</dbReference>
<dbReference type="InterPro" id="IPR007749">
    <property type="entry name" value="DUF677"/>
</dbReference>
<dbReference type="Proteomes" id="UP000734854">
    <property type="component" value="Unassembled WGS sequence"/>
</dbReference>
<gene>
    <name evidence="6" type="ORF">ZIOFF_021846</name>
</gene>
<keyword evidence="5" id="KW-0472">Membrane</keyword>
<keyword evidence="7" id="KW-1185">Reference proteome</keyword>